<organism evidence="2">
    <name type="scientific">Anopheles braziliensis</name>
    <dbReference type="NCBI Taxonomy" id="58242"/>
    <lineage>
        <taxon>Eukaryota</taxon>
        <taxon>Metazoa</taxon>
        <taxon>Ecdysozoa</taxon>
        <taxon>Arthropoda</taxon>
        <taxon>Hexapoda</taxon>
        <taxon>Insecta</taxon>
        <taxon>Pterygota</taxon>
        <taxon>Neoptera</taxon>
        <taxon>Endopterygota</taxon>
        <taxon>Diptera</taxon>
        <taxon>Nematocera</taxon>
        <taxon>Culicoidea</taxon>
        <taxon>Culicidae</taxon>
        <taxon>Anophelinae</taxon>
        <taxon>Anopheles</taxon>
    </lineage>
</organism>
<feature type="signal peptide" evidence="1">
    <location>
        <begin position="1"/>
        <end position="16"/>
    </location>
</feature>
<keyword evidence="1" id="KW-0732">Signal</keyword>
<evidence type="ECO:0000313" key="2">
    <source>
        <dbReference type="EMBL" id="MBW32520.1"/>
    </source>
</evidence>
<reference evidence="2" key="1">
    <citation type="submission" date="2018-01" db="EMBL/GenBank/DDBJ databases">
        <title>An insight into the sialome of Amazonian anophelines.</title>
        <authorList>
            <person name="Ribeiro J.M."/>
            <person name="Scarpassa V."/>
            <person name="Calvo E."/>
        </authorList>
    </citation>
    <scope>NUCLEOTIDE SEQUENCE</scope>
    <source>
        <tissue evidence="2">Salivary glands</tissue>
    </source>
</reference>
<proteinExistence type="predicted"/>
<dbReference type="AlphaFoldDB" id="A0A2M3ZVN9"/>
<dbReference type="EMBL" id="GGFM01011769">
    <property type="protein sequence ID" value="MBW32520.1"/>
    <property type="molecule type" value="Transcribed_RNA"/>
</dbReference>
<accession>A0A2M3ZVN9</accession>
<protein>
    <submittedName>
        <fullName evidence="2">Putative secreted peptide</fullName>
    </submittedName>
</protein>
<evidence type="ECO:0000256" key="1">
    <source>
        <dbReference type="SAM" id="SignalP"/>
    </source>
</evidence>
<name>A0A2M3ZVN9_9DIPT</name>
<feature type="chain" id="PRO_5014682346" evidence="1">
    <location>
        <begin position="17"/>
        <end position="94"/>
    </location>
</feature>
<sequence length="94" mass="9906">MPVCCVPCLLLRLSVATTKRQAACARARSRALRCDKTAITGWSEPGSGPVVGLCGPDQTRSPGPVACIAIARPVDESFALAKARRDRGLILSSR</sequence>